<dbReference type="RefSeq" id="WP_089734890.1">
    <property type="nucleotide sequence ID" value="NZ_FNIA01000017.1"/>
</dbReference>
<dbReference type="GO" id="GO:0003887">
    <property type="term" value="F:DNA-directed DNA polymerase activity"/>
    <property type="evidence" value="ECO:0007669"/>
    <property type="project" value="UniProtKB-KW"/>
</dbReference>
<dbReference type="Gene3D" id="1.10.132.60">
    <property type="entry name" value="DNA polymerase family B, C-terminal domain"/>
    <property type="match status" value="1"/>
</dbReference>
<dbReference type="OrthoDB" id="8639at2157"/>
<dbReference type="SUPFAM" id="SSF56672">
    <property type="entry name" value="DNA/RNA polymerases"/>
    <property type="match status" value="1"/>
</dbReference>
<dbReference type="Proteomes" id="UP000199370">
    <property type="component" value="Unassembled WGS sequence"/>
</dbReference>
<dbReference type="InterPro" id="IPR043502">
    <property type="entry name" value="DNA/RNA_pol_sf"/>
</dbReference>
<evidence type="ECO:0000313" key="6">
    <source>
        <dbReference type="Proteomes" id="UP000199370"/>
    </source>
</evidence>
<evidence type="ECO:0000256" key="2">
    <source>
        <dbReference type="ARBA" id="ARBA00022679"/>
    </source>
</evidence>
<dbReference type="EMBL" id="FNIA01000017">
    <property type="protein sequence ID" value="SDN14527.1"/>
    <property type="molecule type" value="Genomic_DNA"/>
</dbReference>
<dbReference type="AlphaFoldDB" id="A0A1G9Z017"/>
<dbReference type="PANTHER" id="PTHR10322">
    <property type="entry name" value="DNA POLYMERASE CATALYTIC SUBUNIT"/>
    <property type="match status" value="1"/>
</dbReference>
<dbReference type="STRING" id="996166.SAMN05192554_11714"/>
<dbReference type="GO" id="GO:0006261">
    <property type="term" value="P:DNA-templated DNA replication"/>
    <property type="evidence" value="ECO:0007669"/>
    <property type="project" value="TreeGrafter"/>
</dbReference>
<name>A0A1G9Z017_9EURY</name>
<sequence length="191" mass="21703">MAFVPRRGTQAGALTRYVGRADDGSFKLRGIEARQRSTPEWVADCQRDLLDTLDAERAPEPVVDRLRTHLIDLHAGRVDPADLVVTKRVGKRPGEYTQETRTVGALRRYERHDVARHPGQPVRFVVVDDDAARTADRVRLDFESPEEYDAEFYADLATRAAVSVVSPLGWDRERVDRYLRDRQDAALSAYL</sequence>
<evidence type="ECO:0000256" key="1">
    <source>
        <dbReference type="ARBA" id="ARBA00012417"/>
    </source>
</evidence>
<dbReference type="InterPro" id="IPR042087">
    <property type="entry name" value="DNA_pol_B_thumb"/>
</dbReference>
<evidence type="ECO:0000256" key="3">
    <source>
        <dbReference type="ARBA" id="ARBA00022695"/>
    </source>
</evidence>
<keyword evidence="4" id="KW-0239">DNA-directed DNA polymerase</keyword>
<keyword evidence="2" id="KW-0808">Transferase</keyword>
<dbReference type="PANTHER" id="PTHR10322:SF23">
    <property type="entry name" value="DNA POLYMERASE DELTA CATALYTIC SUBUNIT"/>
    <property type="match status" value="1"/>
</dbReference>
<accession>A0A1G9Z017</accession>
<organism evidence="5 6">
    <name type="scientific">Haloarchaeobius iranensis</name>
    <dbReference type="NCBI Taxonomy" id="996166"/>
    <lineage>
        <taxon>Archaea</taxon>
        <taxon>Methanobacteriati</taxon>
        <taxon>Methanobacteriota</taxon>
        <taxon>Stenosarchaea group</taxon>
        <taxon>Halobacteria</taxon>
        <taxon>Halobacteriales</taxon>
        <taxon>Halorubellaceae</taxon>
        <taxon>Haloarchaeobius</taxon>
    </lineage>
</organism>
<evidence type="ECO:0000313" key="5">
    <source>
        <dbReference type="EMBL" id="SDN14527.1"/>
    </source>
</evidence>
<keyword evidence="3" id="KW-0548">Nucleotidyltransferase</keyword>
<dbReference type="EC" id="2.7.7.7" evidence="1"/>
<proteinExistence type="predicted"/>
<evidence type="ECO:0000256" key="4">
    <source>
        <dbReference type="ARBA" id="ARBA00022932"/>
    </source>
</evidence>
<dbReference type="InterPro" id="IPR050240">
    <property type="entry name" value="DNA_pol_type-B"/>
</dbReference>
<gene>
    <name evidence="5" type="ORF">SAMN05192554_11714</name>
</gene>
<keyword evidence="6" id="KW-1185">Reference proteome</keyword>
<protein>
    <recommendedName>
        <fullName evidence="1">DNA-directed DNA polymerase</fullName>
        <ecNumber evidence="1">2.7.7.7</ecNumber>
    </recommendedName>
</protein>
<reference evidence="5 6" key="1">
    <citation type="submission" date="2016-10" db="EMBL/GenBank/DDBJ databases">
        <authorList>
            <person name="de Groot N.N."/>
        </authorList>
    </citation>
    <scope>NUCLEOTIDE SEQUENCE [LARGE SCALE GENOMIC DNA]</scope>
    <source>
        <strain evidence="6">EB21,IBRC-M 10013,KCTC 4048</strain>
    </source>
</reference>